<feature type="domain" description="DUF3502" evidence="3">
    <location>
        <begin position="463"/>
        <end position="529"/>
    </location>
</feature>
<feature type="compositionally biased region" description="Polar residues" evidence="1">
    <location>
        <begin position="35"/>
        <end position="49"/>
    </location>
</feature>
<dbReference type="InterPro" id="IPR006059">
    <property type="entry name" value="SBP"/>
</dbReference>
<dbReference type="Pfam" id="PF13416">
    <property type="entry name" value="SBP_bac_8"/>
    <property type="match status" value="1"/>
</dbReference>
<dbReference type="EMBL" id="JACHFW010000012">
    <property type="protein sequence ID" value="MBB5265601.1"/>
    <property type="molecule type" value="Genomic_DNA"/>
</dbReference>
<evidence type="ECO:0000259" key="3">
    <source>
        <dbReference type="Pfam" id="PF12010"/>
    </source>
</evidence>
<dbReference type="PANTHER" id="PTHR43649:SF17">
    <property type="entry name" value="ABC TRANSPORTER SOLUTE BINDING PROTEIN-SUGAR TRANSPORT"/>
    <property type="match status" value="1"/>
</dbReference>
<feature type="chain" id="PRO_5039268597" evidence="2">
    <location>
        <begin position="22"/>
        <end position="532"/>
    </location>
</feature>
<gene>
    <name evidence="4" type="ORF">HNP82_002747</name>
</gene>
<keyword evidence="5" id="KW-1185">Reference proteome</keyword>
<dbReference type="Gene3D" id="3.40.190.10">
    <property type="entry name" value="Periplasmic binding protein-like II"/>
    <property type="match status" value="2"/>
</dbReference>
<keyword evidence="2" id="KW-0732">Signal</keyword>
<dbReference type="Proteomes" id="UP000543642">
    <property type="component" value="Unassembled WGS sequence"/>
</dbReference>
<dbReference type="PANTHER" id="PTHR43649">
    <property type="entry name" value="ARABINOSE-BINDING PROTEIN-RELATED"/>
    <property type="match status" value="1"/>
</dbReference>
<feature type="region of interest" description="Disordered" evidence="1">
    <location>
        <begin position="30"/>
        <end position="49"/>
    </location>
</feature>
<name>A0A7W8M6P9_9FIRM</name>
<dbReference type="RefSeq" id="WP_183775579.1">
    <property type="nucleotide sequence ID" value="NZ_JACHFW010000012.1"/>
</dbReference>
<sequence>MQIKKLAVITLSALMVISAAAGCGNNEAAGGAGGSQNTTGSGSDSAAQNSEEHLGDMANITMVYMPVGGLPKGVQEVEDAINEITEPEINVHVDIQMIESGSYDQQIGLMMAGGEKLDLMLTFPVGSSSYSSMVSQNQYMDISGLLEEYGQPILETAGSLMDATTVGDAIYAVPTYRNLVTSAYIIMRTDVLEDLGLLEKAQNMTSFTEYEEILEAVKSSEKWGYLAGVVNSDLDGLILPLNGYYMGVDNFSDATTYDLLGDTYKLISIDPNGSDDTVRLNYATEEYKAMVDKMREWYEKGYVYKDAANTDDSGEVLIKNNVGFSYITEGELGVETLKAAACGMPVTCVKVTTAPLSTTSCIKFAWAVPVTATEPEAAIEFMNLMYTDSRIENLLVWGIEGRDYEVTDGVAGFIGDQDANSVAYQTADYMFGNQFLALPWTGQDADFRTEQKVDMDAVTQSKYFGFACDTSGIQNELSAVANVIAEYGPSLDSGVAPEGTYEEFIEKLESVNVQKIIDEYQSQLDEWLAAQE</sequence>
<evidence type="ECO:0000256" key="1">
    <source>
        <dbReference type="SAM" id="MobiDB-lite"/>
    </source>
</evidence>
<reference evidence="4 5" key="1">
    <citation type="submission" date="2020-08" db="EMBL/GenBank/DDBJ databases">
        <title>Genomic Encyclopedia of Type Strains, Phase IV (KMG-IV): sequencing the most valuable type-strain genomes for metagenomic binning, comparative biology and taxonomic classification.</title>
        <authorList>
            <person name="Goeker M."/>
        </authorList>
    </citation>
    <scope>NUCLEOTIDE SEQUENCE [LARGE SCALE GENOMIC DNA]</scope>
    <source>
        <strain evidence="4 5">DSM 106146</strain>
    </source>
</reference>
<accession>A0A7W8M6P9</accession>
<evidence type="ECO:0000256" key="2">
    <source>
        <dbReference type="SAM" id="SignalP"/>
    </source>
</evidence>
<dbReference type="InterPro" id="IPR022627">
    <property type="entry name" value="DUF3502"/>
</dbReference>
<feature type="signal peptide" evidence="2">
    <location>
        <begin position="1"/>
        <end position="21"/>
    </location>
</feature>
<protein>
    <submittedName>
        <fullName evidence="4">Putative aldouronate transport system substrate-binding protein</fullName>
    </submittedName>
</protein>
<evidence type="ECO:0000313" key="5">
    <source>
        <dbReference type="Proteomes" id="UP000543642"/>
    </source>
</evidence>
<proteinExistence type="predicted"/>
<dbReference type="SUPFAM" id="SSF53850">
    <property type="entry name" value="Periplasmic binding protein-like II"/>
    <property type="match status" value="1"/>
</dbReference>
<dbReference type="PROSITE" id="PS51257">
    <property type="entry name" value="PROKAR_LIPOPROTEIN"/>
    <property type="match status" value="1"/>
</dbReference>
<comment type="caution">
    <text evidence="4">The sequence shown here is derived from an EMBL/GenBank/DDBJ whole genome shotgun (WGS) entry which is preliminary data.</text>
</comment>
<dbReference type="AlphaFoldDB" id="A0A7W8M6P9"/>
<dbReference type="Pfam" id="PF12010">
    <property type="entry name" value="DUF3502"/>
    <property type="match status" value="1"/>
</dbReference>
<dbReference type="InterPro" id="IPR050490">
    <property type="entry name" value="Bact_solute-bd_prot1"/>
</dbReference>
<evidence type="ECO:0000313" key="4">
    <source>
        <dbReference type="EMBL" id="MBB5265601.1"/>
    </source>
</evidence>
<organism evidence="4 5">
    <name type="scientific">Catenibacillus scindens</name>
    <dbReference type="NCBI Taxonomy" id="673271"/>
    <lineage>
        <taxon>Bacteria</taxon>
        <taxon>Bacillati</taxon>
        <taxon>Bacillota</taxon>
        <taxon>Clostridia</taxon>
        <taxon>Lachnospirales</taxon>
        <taxon>Lachnospiraceae</taxon>
        <taxon>Catenibacillus</taxon>
    </lineage>
</organism>